<organism evidence="3 4">
    <name type="scientific">Dethiosulfovibrio marinus</name>
    <dbReference type="NCBI Taxonomy" id="133532"/>
    <lineage>
        <taxon>Bacteria</taxon>
        <taxon>Thermotogati</taxon>
        <taxon>Synergistota</taxon>
        <taxon>Synergistia</taxon>
        <taxon>Synergistales</taxon>
        <taxon>Dethiosulfovibrionaceae</taxon>
        <taxon>Dethiosulfovibrio</taxon>
    </lineage>
</organism>
<sequence>MASETTVDARGLSCPQPVLETKKALDKASSDVVSILVDTETARNNVERFGKSKGWSASWEEQNGEYKVTFSRK</sequence>
<dbReference type="Proteomes" id="UP001200430">
    <property type="component" value="Unassembled WGS sequence"/>
</dbReference>
<dbReference type="RefSeq" id="WP_236098522.1">
    <property type="nucleotide sequence ID" value="NZ_JAKGUD010000002.1"/>
</dbReference>
<evidence type="ECO:0000313" key="3">
    <source>
        <dbReference type="EMBL" id="MCF4141794.1"/>
    </source>
</evidence>
<protein>
    <submittedName>
        <fullName evidence="3">Sulfurtransferase TusA family protein</fullName>
    </submittedName>
</protein>
<dbReference type="InterPro" id="IPR001455">
    <property type="entry name" value="TusA-like"/>
</dbReference>
<reference evidence="3 4" key="1">
    <citation type="submission" date="2022-01" db="EMBL/GenBank/DDBJ databases">
        <title>Dethiosulfovibrio faecalis sp. nov., a novel proteolytic, non-sulfur-reducing bacterium isolated from a marine aquaculture solid waste bioreactor.</title>
        <authorList>
            <person name="Grabowski S."/>
            <person name="Apolinario E."/>
            <person name="Schneider N."/>
            <person name="Marshall C.W."/>
            <person name="Sowers K.R."/>
        </authorList>
    </citation>
    <scope>NUCLEOTIDE SEQUENCE [LARGE SCALE GENOMIC DNA]</scope>
    <source>
        <strain evidence="3 4">DSM 12537</strain>
    </source>
</reference>
<comment type="caution">
    <text evidence="3">The sequence shown here is derived from an EMBL/GenBank/DDBJ whole genome shotgun (WGS) entry which is preliminary data.</text>
</comment>
<evidence type="ECO:0000313" key="4">
    <source>
        <dbReference type="Proteomes" id="UP001200430"/>
    </source>
</evidence>
<accession>A0ABS9EKR5</accession>
<dbReference type="SUPFAM" id="SSF64307">
    <property type="entry name" value="SirA-like"/>
    <property type="match status" value="1"/>
</dbReference>
<dbReference type="Gene3D" id="3.30.110.40">
    <property type="entry name" value="TusA-like domain"/>
    <property type="match status" value="1"/>
</dbReference>
<proteinExistence type="inferred from homology"/>
<dbReference type="Pfam" id="PF01206">
    <property type="entry name" value="TusA"/>
    <property type="match status" value="1"/>
</dbReference>
<dbReference type="PANTHER" id="PTHR33279:SF6">
    <property type="entry name" value="SULFUR CARRIER PROTEIN YEDF-RELATED"/>
    <property type="match status" value="1"/>
</dbReference>
<dbReference type="EMBL" id="JAKGUD010000002">
    <property type="protein sequence ID" value="MCF4141794.1"/>
    <property type="molecule type" value="Genomic_DNA"/>
</dbReference>
<feature type="domain" description="UPF0033" evidence="2">
    <location>
        <begin position="6"/>
        <end position="70"/>
    </location>
</feature>
<dbReference type="PANTHER" id="PTHR33279">
    <property type="entry name" value="SULFUR CARRIER PROTEIN YEDF-RELATED"/>
    <property type="match status" value="1"/>
</dbReference>
<dbReference type="InterPro" id="IPR036868">
    <property type="entry name" value="TusA-like_sf"/>
</dbReference>
<dbReference type="CDD" id="cd03421">
    <property type="entry name" value="SirA_like_N"/>
    <property type="match status" value="1"/>
</dbReference>
<comment type="similarity">
    <text evidence="1">Belongs to the sulfur carrier protein TusA family.</text>
</comment>
<gene>
    <name evidence="3" type="ORF">L2W38_03040</name>
</gene>
<evidence type="ECO:0000259" key="2">
    <source>
        <dbReference type="Pfam" id="PF01206"/>
    </source>
</evidence>
<keyword evidence="4" id="KW-1185">Reference proteome</keyword>
<evidence type="ECO:0000256" key="1">
    <source>
        <dbReference type="ARBA" id="ARBA00008984"/>
    </source>
</evidence>
<name>A0ABS9EKR5_9BACT</name>